<comment type="caution">
    <text evidence="1">The sequence shown here is derived from an EMBL/GenBank/DDBJ whole genome shotgun (WGS) entry which is preliminary data.</text>
</comment>
<name>A0ACC6J7E5_9FLAO</name>
<dbReference type="Proteomes" id="UP001184833">
    <property type="component" value="Unassembled WGS sequence"/>
</dbReference>
<protein>
    <submittedName>
        <fullName evidence="1">Uncharacterized protein</fullName>
    </submittedName>
</protein>
<accession>A0ACC6J7E5</accession>
<keyword evidence="2" id="KW-1185">Reference proteome</keyword>
<evidence type="ECO:0000313" key="2">
    <source>
        <dbReference type="Proteomes" id="UP001184833"/>
    </source>
</evidence>
<reference evidence="1" key="1">
    <citation type="submission" date="2023-07" db="EMBL/GenBank/DDBJ databases">
        <title>Sorghum-associated microbial communities from plants grown in Nebraska, USA.</title>
        <authorList>
            <person name="Schachtman D."/>
        </authorList>
    </citation>
    <scope>NUCLEOTIDE SEQUENCE</scope>
    <source>
        <strain evidence="1">DS2329</strain>
    </source>
</reference>
<proteinExistence type="predicted"/>
<gene>
    <name evidence="1" type="ORF">J2786_002079</name>
</gene>
<evidence type="ECO:0000313" key="1">
    <source>
        <dbReference type="EMBL" id="MDR6458972.1"/>
    </source>
</evidence>
<dbReference type="EMBL" id="JAVDQX010000002">
    <property type="protein sequence ID" value="MDR6458972.1"/>
    <property type="molecule type" value="Genomic_DNA"/>
</dbReference>
<sequence length="434" mass="50783">MNTNIFPAINSEIAFYNPSNFKITLCELSTEEFFKINDDPKDLQSSIKRSIILHETRHYIDHIATLWGQKYMLKFGKAIDTRLSLDYLNYNKLVEYSIDSKRLFYKDYYSEIYSTNRFKTGDKPWLSKTVIAHKFDNNGNSDPSSPIIMFRFTKNDGTEEPIARVPLSIVSLLETNSTFEEIRTRAISIANQSEDVKLVEHINFNRELICDLIYNQNLAVYNVAVHLTANVFHIVDIAKAIETSSVFATVALNMPSELINKMYINPDNYLAWKNEIPFLIENFDYGFIFMNLLYNYKSFYNREIISVEDILDASKLGNYEQFYDSIVKESDQILNEIQSQNNFRRIFEEEISKGRQLFHKLGVGFEKITISRALYELKIVPHYEFSDTPLFLKGYDKNFLYKNTPHNTEDFDEWAECSALIEDEITSFFEIRGL</sequence>
<organism evidence="1 2">
    <name type="scientific">Chryseobacterium vietnamense</name>
    <dbReference type="NCBI Taxonomy" id="866785"/>
    <lineage>
        <taxon>Bacteria</taxon>
        <taxon>Pseudomonadati</taxon>
        <taxon>Bacteroidota</taxon>
        <taxon>Flavobacteriia</taxon>
        <taxon>Flavobacteriales</taxon>
        <taxon>Weeksellaceae</taxon>
        <taxon>Chryseobacterium group</taxon>
        <taxon>Chryseobacterium</taxon>
    </lineage>
</organism>